<proteinExistence type="predicted"/>
<protein>
    <recommendedName>
        <fullName evidence="3">DUF309 domain-containing protein</fullName>
    </recommendedName>
</protein>
<dbReference type="SUPFAM" id="SSF140663">
    <property type="entry name" value="TTHA0068-like"/>
    <property type="match status" value="1"/>
</dbReference>
<evidence type="ECO:0000313" key="1">
    <source>
        <dbReference type="EMBL" id="CAD2077852.1"/>
    </source>
</evidence>
<dbReference type="InterPro" id="IPR023203">
    <property type="entry name" value="TTHA0068_sf"/>
</dbReference>
<dbReference type="RefSeq" id="WP_185125770.1">
    <property type="nucleotide sequence ID" value="NZ_CAJEWD010000008.1"/>
</dbReference>
<evidence type="ECO:0000313" key="2">
    <source>
        <dbReference type="Proteomes" id="UP000589351"/>
    </source>
</evidence>
<comment type="caution">
    <text evidence="1">The sequence shown here is derived from an EMBL/GenBank/DDBJ whole genome shotgun (WGS) entry which is preliminary data.</text>
</comment>
<dbReference type="Proteomes" id="UP000589351">
    <property type="component" value="Unassembled WGS sequence"/>
</dbReference>
<name>A0A6V7RK54_9STAP</name>
<dbReference type="Gene3D" id="1.10.3450.10">
    <property type="entry name" value="TTHA0068-like"/>
    <property type="match status" value="1"/>
</dbReference>
<organism evidence="1 2">
    <name type="scientific">Jeotgalicoccus meleagridis</name>
    <dbReference type="NCBI Taxonomy" id="2759181"/>
    <lineage>
        <taxon>Bacteria</taxon>
        <taxon>Bacillati</taxon>
        <taxon>Bacillota</taxon>
        <taxon>Bacilli</taxon>
        <taxon>Bacillales</taxon>
        <taxon>Staphylococcaceae</taxon>
        <taxon>Jeotgalicoccus</taxon>
    </lineage>
</organism>
<keyword evidence="2" id="KW-1185">Reference proteome</keyword>
<evidence type="ECO:0008006" key="3">
    <source>
        <dbReference type="Google" id="ProtNLM"/>
    </source>
</evidence>
<sequence>MILIKKEILIDFFNELIIKQDYFECHEILEEAWKEKGNFTKEDVEVFLILIVTGEYHYRRDNLIGATTSYKRALKLYESNHYHFDHLGFEDSFIDDIYKRFYKLSEKPFEPMQFPVKDWVYQDLYDLYEDEFDSYSQFTISILANVVRNKHITDKHRLRDRSDVVEARLQALKNKIK</sequence>
<dbReference type="Pfam" id="PF03745">
    <property type="entry name" value="DUF309"/>
    <property type="match status" value="1"/>
</dbReference>
<reference evidence="1 2" key="1">
    <citation type="submission" date="2020-07" db="EMBL/GenBank/DDBJ databases">
        <authorList>
            <person name="Criscuolo A."/>
        </authorList>
    </citation>
    <scope>NUCLEOTIDE SEQUENCE [LARGE SCALE GENOMIC DNA]</scope>
    <source>
        <strain evidence="1">CIP111649</strain>
    </source>
</reference>
<dbReference type="EMBL" id="CAJEWD010000008">
    <property type="protein sequence ID" value="CAD2077852.1"/>
    <property type="molecule type" value="Genomic_DNA"/>
</dbReference>
<gene>
    <name evidence="1" type="ORF">JEODO184_01255</name>
</gene>
<dbReference type="AlphaFoldDB" id="A0A6V7RK54"/>
<dbReference type="InterPro" id="IPR005500">
    <property type="entry name" value="DUF309"/>
</dbReference>
<accession>A0A6V7RK54</accession>